<dbReference type="OrthoDB" id="3542748at2"/>
<dbReference type="PANTHER" id="PTHR24321:SF8">
    <property type="entry name" value="ESTRADIOL 17-BETA-DEHYDROGENASE 8-RELATED"/>
    <property type="match status" value="1"/>
</dbReference>
<dbReference type="InterPro" id="IPR020904">
    <property type="entry name" value="Sc_DH/Rdtase_CS"/>
</dbReference>
<organism evidence="3 4">
    <name type="scientific">Nocardia stercoris</name>
    <dbReference type="NCBI Taxonomy" id="2483361"/>
    <lineage>
        <taxon>Bacteria</taxon>
        <taxon>Bacillati</taxon>
        <taxon>Actinomycetota</taxon>
        <taxon>Actinomycetes</taxon>
        <taxon>Mycobacteriales</taxon>
        <taxon>Nocardiaceae</taxon>
        <taxon>Nocardia</taxon>
    </lineage>
</organism>
<dbReference type="Pfam" id="PF13561">
    <property type="entry name" value="adh_short_C2"/>
    <property type="match status" value="1"/>
</dbReference>
<dbReference type="AlphaFoldDB" id="A0A3M2LCX7"/>
<dbReference type="Proteomes" id="UP000279275">
    <property type="component" value="Unassembled WGS sequence"/>
</dbReference>
<comment type="caution">
    <text evidence="3">The sequence shown here is derived from an EMBL/GenBank/DDBJ whole genome shotgun (WGS) entry which is preliminary data.</text>
</comment>
<dbReference type="SUPFAM" id="SSF51735">
    <property type="entry name" value="NAD(P)-binding Rossmann-fold domains"/>
    <property type="match status" value="1"/>
</dbReference>
<name>A0A3M2LCX7_9NOCA</name>
<evidence type="ECO:0000256" key="2">
    <source>
        <dbReference type="ARBA" id="ARBA00023002"/>
    </source>
</evidence>
<dbReference type="Gene3D" id="3.40.50.720">
    <property type="entry name" value="NAD(P)-binding Rossmann-like Domain"/>
    <property type="match status" value="1"/>
</dbReference>
<accession>A0A3M2LCX7</accession>
<keyword evidence="4" id="KW-1185">Reference proteome</keyword>
<dbReference type="InterPro" id="IPR036291">
    <property type="entry name" value="NAD(P)-bd_dom_sf"/>
</dbReference>
<dbReference type="FunFam" id="3.40.50.720:FF:000084">
    <property type="entry name" value="Short-chain dehydrogenase reductase"/>
    <property type="match status" value="1"/>
</dbReference>
<evidence type="ECO:0000313" key="4">
    <source>
        <dbReference type="Proteomes" id="UP000279275"/>
    </source>
</evidence>
<reference evidence="3 4" key="1">
    <citation type="submission" date="2018-10" db="EMBL/GenBank/DDBJ databases">
        <title>Isolation from cow dung.</title>
        <authorList>
            <person name="Ling L."/>
        </authorList>
    </citation>
    <scope>NUCLEOTIDE SEQUENCE [LARGE SCALE GENOMIC DNA]</scope>
    <source>
        <strain evidence="3 4">NEAU-LL90</strain>
    </source>
</reference>
<dbReference type="PROSITE" id="PS00061">
    <property type="entry name" value="ADH_SHORT"/>
    <property type="match status" value="1"/>
</dbReference>
<comment type="similarity">
    <text evidence="1">Belongs to the short-chain dehydrogenases/reductases (SDR) family.</text>
</comment>
<dbReference type="PRINTS" id="PR00080">
    <property type="entry name" value="SDRFAMILY"/>
</dbReference>
<evidence type="ECO:0000256" key="1">
    <source>
        <dbReference type="ARBA" id="ARBA00006484"/>
    </source>
</evidence>
<gene>
    <name evidence="3" type="ORF">EBN03_03790</name>
</gene>
<keyword evidence="2" id="KW-0560">Oxidoreductase</keyword>
<evidence type="ECO:0000313" key="3">
    <source>
        <dbReference type="EMBL" id="RMI35399.1"/>
    </source>
</evidence>
<sequence length="248" mass="25215">MSDRLAGRVALISGAASGMGASHARAFVAQGASVVLGDIADEAGAKLAQELGDRCVYTHLDVTNAADWDAAVAVALDRFGKLDVLINNAGILDGGPIGEYTEAQWQRALSINLTGPFLGLSAARDALVAARPASVVNISSAAGLQGVSGMHGYTASKFGLRGFTKSAALELAPHGVRVNSVHPGGILTPMIGAPEGLSADRDENPRARLGTAEEVSDLVVFLASRESSYCTGAEFVIDGGMTAGAPAN</sequence>
<dbReference type="PANTHER" id="PTHR24321">
    <property type="entry name" value="DEHYDROGENASES, SHORT CHAIN"/>
    <property type="match status" value="1"/>
</dbReference>
<dbReference type="PRINTS" id="PR00081">
    <property type="entry name" value="GDHRDH"/>
</dbReference>
<dbReference type="EMBL" id="RFFH01000001">
    <property type="protein sequence ID" value="RMI35399.1"/>
    <property type="molecule type" value="Genomic_DNA"/>
</dbReference>
<protein>
    <submittedName>
        <fullName evidence="3">SDR family oxidoreductase</fullName>
    </submittedName>
</protein>
<dbReference type="GO" id="GO:0016491">
    <property type="term" value="F:oxidoreductase activity"/>
    <property type="evidence" value="ECO:0007669"/>
    <property type="project" value="UniProtKB-KW"/>
</dbReference>
<proteinExistence type="inferred from homology"/>
<dbReference type="RefSeq" id="WP_122186374.1">
    <property type="nucleotide sequence ID" value="NZ_RFFH01000001.1"/>
</dbReference>
<dbReference type="InterPro" id="IPR002347">
    <property type="entry name" value="SDR_fam"/>
</dbReference>